<evidence type="ECO:0000259" key="11">
    <source>
        <dbReference type="Pfam" id="PF01106"/>
    </source>
</evidence>
<dbReference type="Gene3D" id="1.10.10.1100">
    <property type="entry name" value="BFD-like [2Fe-2S]-binding domain"/>
    <property type="match status" value="1"/>
</dbReference>
<feature type="domain" description="NIF system FeS cluster assembly NifU C-terminal" evidence="11">
    <location>
        <begin position="240"/>
        <end position="302"/>
    </location>
</feature>
<evidence type="ECO:0000256" key="10">
    <source>
        <dbReference type="PIRNR" id="PIRNR000375"/>
    </source>
</evidence>
<keyword evidence="5" id="KW-0408">Iron</keyword>
<evidence type="ECO:0000313" key="14">
    <source>
        <dbReference type="EMBL" id="USR90496.1"/>
    </source>
</evidence>
<dbReference type="InterPro" id="IPR007419">
    <property type="entry name" value="BFD-like_2Fe2S-bd_dom"/>
</dbReference>
<dbReference type="Gene3D" id="3.90.1010.10">
    <property type="match status" value="1"/>
</dbReference>
<dbReference type="Proteomes" id="UP001056708">
    <property type="component" value="Chromosome"/>
</dbReference>
<dbReference type="Pfam" id="PF04324">
    <property type="entry name" value="Fer2_BFD"/>
    <property type="match status" value="1"/>
</dbReference>
<dbReference type="Pfam" id="PF01592">
    <property type="entry name" value="NifU_N"/>
    <property type="match status" value="1"/>
</dbReference>
<comment type="similarity">
    <text evidence="1 10">Belongs to the NifU family.</text>
</comment>
<dbReference type="InterPro" id="IPR034904">
    <property type="entry name" value="FSCA_dom_sf"/>
</dbReference>
<reference evidence="14" key="1">
    <citation type="submission" date="2022-06" db="EMBL/GenBank/DDBJ databases">
        <title>Genome sequence of Phormidium yuhuli AB48 isolated from an industrial photobioreactor environment.</title>
        <authorList>
            <person name="Qiu Y."/>
            <person name="Noonan A.J.C."/>
            <person name="Dofher K."/>
            <person name="Koch M."/>
            <person name="Kieft B."/>
            <person name="Lin X."/>
            <person name="Ziels R.M."/>
            <person name="Hallam S.J."/>
        </authorList>
    </citation>
    <scope>NUCLEOTIDE SEQUENCE</scope>
    <source>
        <strain evidence="14">AB48</strain>
    </source>
</reference>
<comment type="cofactor">
    <cofactor evidence="8">
        <name>[2Fe-2S] cluster</name>
        <dbReference type="ChEBI" id="CHEBI:190135"/>
    </cofactor>
</comment>
<dbReference type="InterPro" id="IPR010238">
    <property type="entry name" value="NIF_FeS_clus_asmbl_NifU"/>
</dbReference>
<dbReference type="CDD" id="cd19947">
    <property type="entry name" value="NifU_Fer2_BFD-like"/>
    <property type="match status" value="1"/>
</dbReference>
<accession>A0ABY5ANH9</accession>
<keyword evidence="6" id="KW-0411">Iron-sulfur</keyword>
<dbReference type="PIRSF" id="PIRSF000375">
    <property type="entry name" value="NifU"/>
    <property type="match status" value="1"/>
</dbReference>
<keyword evidence="7 10" id="KW-0535">Nitrogen fixation</keyword>
<evidence type="ECO:0000256" key="7">
    <source>
        <dbReference type="ARBA" id="ARBA00023231"/>
    </source>
</evidence>
<evidence type="ECO:0000256" key="1">
    <source>
        <dbReference type="ARBA" id="ARBA00006420"/>
    </source>
</evidence>
<evidence type="ECO:0000256" key="5">
    <source>
        <dbReference type="ARBA" id="ARBA00023004"/>
    </source>
</evidence>
<dbReference type="NCBIfam" id="TIGR02000">
    <property type="entry name" value="NifU_proper"/>
    <property type="match status" value="1"/>
</dbReference>
<dbReference type="SUPFAM" id="SSF82649">
    <property type="entry name" value="SufE/NifU"/>
    <property type="match status" value="1"/>
</dbReference>
<dbReference type="InterPro" id="IPR002871">
    <property type="entry name" value="NIF_FeS_clus_asmbl_NifU_N"/>
</dbReference>
<gene>
    <name evidence="14" type="primary">nifU</name>
    <name evidence="14" type="ORF">NEA10_16905</name>
</gene>
<dbReference type="PANTHER" id="PTHR10093">
    <property type="entry name" value="IRON-SULFUR CLUSTER ASSEMBLY ENZYME NIFU HOMOLOG"/>
    <property type="match status" value="1"/>
</dbReference>
<protein>
    <recommendedName>
        <fullName evidence="2 10">Nitrogen fixation protein NifU</fullName>
    </recommendedName>
</protein>
<dbReference type="RefSeq" id="WP_252662524.1">
    <property type="nucleotide sequence ID" value="NZ_CP098611.1"/>
</dbReference>
<evidence type="ECO:0000256" key="9">
    <source>
        <dbReference type="ARBA" id="ARBA00049958"/>
    </source>
</evidence>
<evidence type="ECO:0000256" key="6">
    <source>
        <dbReference type="ARBA" id="ARBA00023014"/>
    </source>
</evidence>
<dbReference type="CDD" id="cd06664">
    <property type="entry name" value="IscU_like"/>
    <property type="match status" value="1"/>
</dbReference>
<proteinExistence type="inferred from homology"/>
<comment type="function">
    <text evidence="9 10">May be involved in the formation or repair of [Fe-S] clusters present in iron-sulfur proteins.</text>
</comment>
<dbReference type="InterPro" id="IPR016217">
    <property type="entry name" value="N_fixation_NifU"/>
</dbReference>
<organism evidence="14 15">
    <name type="scientific">Phormidium yuhuli AB48</name>
    <dbReference type="NCBI Taxonomy" id="2940671"/>
    <lineage>
        <taxon>Bacteria</taxon>
        <taxon>Bacillati</taxon>
        <taxon>Cyanobacteriota</taxon>
        <taxon>Cyanophyceae</taxon>
        <taxon>Oscillatoriophycideae</taxon>
        <taxon>Oscillatoriales</taxon>
        <taxon>Oscillatoriaceae</taxon>
        <taxon>Phormidium</taxon>
        <taxon>Phormidium yuhuli</taxon>
    </lineage>
</organism>
<keyword evidence="3" id="KW-0001">2Fe-2S</keyword>
<evidence type="ECO:0000256" key="4">
    <source>
        <dbReference type="ARBA" id="ARBA00022723"/>
    </source>
</evidence>
<dbReference type="InterPro" id="IPR041854">
    <property type="entry name" value="BFD-like_2Fe2S-bd_dom_sf"/>
</dbReference>
<sequence length="310" mass="33433">MWDYTDKVMTLFHEPHNMGAIAQDDCRQGEAIAIGEVGSIACGDALRLHLRIQKANDLILDARFQTFGCASAIASSSALTDLIKGKTVDEALQIDNRTIAEFLGGLPQEKMHCSVMGQEALEAAIANYHGVPTAIEDDEDESALICQCFGVTENRIKRVIRDNHLTSAEEVTNYIKAGGGCGSCLAELDDLVAEVYETADATDPATPRTSKPPESVAEPVAEPVSVPMANLTNLQKIALIQSVLNQEIRPVLLEDGGDVDLYDVDGNLVYVSLQGACGQCASSRLTLKGFIERTLRDRVSPDLILETLDV</sequence>
<dbReference type="EMBL" id="CP098611">
    <property type="protein sequence ID" value="USR90496.1"/>
    <property type="molecule type" value="Genomic_DNA"/>
</dbReference>
<dbReference type="SUPFAM" id="SSF117916">
    <property type="entry name" value="Fe-S cluster assembly (FSCA) domain-like"/>
    <property type="match status" value="1"/>
</dbReference>
<evidence type="ECO:0000313" key="15">
    <source>
        <dbReference type="Proteomes" id="UP001056708"/>
    </source>
</evidence>
<evidence type="ECO:0000256" key="2">
    <source>
        <dbReference type="ARBA" id="ARBA00015278"/>
    </source>
</evidence>
<name>A0ABY5ANH9_9CYAN</name>
<evidence type="ECO:0000259" key="12">
    <source>
        <dbReference type="Pfam" id="PF01592"/>
    </source>
</evidence>
<dbReference type="Pfam" id="PF01106">
    <property type="entry name" value="NifU"/>
    <property type="match status" value="1"/>
</dbReference>
<evidence type="ECO:0000256" key="3">
    <source>
        <dbReference type="ARBA" id="ARBA00022714"/>
    </source>
</evidence>
<keyword evidence="4" id="KW-0479">Metal-binding</keyword>
<dbReference type="Gene3D" id="3.30.300.130">
    <property type="entry name" value="Fe-S cluster assembly (FSCA)"/>
    <property type="match status" value="1"/>
</dbReference>
<dbReference type="InterPro" id="IPR001075">
    <property type="entry name" value="NIF_FeS_clus_asmbl_NifU_C"/>
</dbReference>
<keyword evidence="15" id="KW-1185">Reference proteome</keyword>
<evidence type="ECO:0000256" key="8">
    <source>
        <dbReference type="ARBA" id="ARBA00034078"/>
    </source>
</evidence>
<feature type="domain" description="BFD-like [2Fe-2S]-binding" evidence="13">
    <location>
        <begin position="144"/>
        <end position="194"/>
    </location>
</feature>
<evidence type="ECO:0000259" key="13">
    <source>
        <dbReference type="Pfam" id="PF04324"/>
    </source>
</evidence>
<feature type="domain" description="NIF system FeS cluster assembly NifU N-terminal" evidence="12">
    <location>
        <begin position="4"/>
        <end position="130"/>
    </location>
</feature>